<dbReference type="InterPro" id="IPR006710">
    <property type="entry name" value="Glyco_hydro_43"/>
</dbReference>
<evidence type="ECO:0000256" key="8">
    <source>
        <dbReference type="RuleBase" id="RU361187"/>
    </source>
</evidence>
<dbReference type="AlphaFoldDB" id="A0A2T5J731"/>
<feature type="chain" id="PRO_5015631530" evidence="9">
    <location>
        <begin position="23"/>
        <end position="316"/>
    </location>
</feature>
<dbReference type="GO" id="GO:0004553">
    <property type="term" value="F:hydrolase activity, hydrolyzing O-glycosyl compounds"/>
    <property type="evidence" value="ECO:0007669"/>
    <property type="project" value="InterPro"/>
</dbReference>
<evidence type="ECO:0000256" key="3">
    <source>
        <dbReference type="ARBA" id="ARBA00022801"/>
    </source>
</evidence>
<keyword evidence="2" id="KW-0624">Polysaccharide degradation</keyword>
<dbReference type="SUPFAM" id="SSF75005">
    <property type="entry name" value="Arabinanase/levansucrase/invertase"/>
    <property type="match status" value="1"/>
</dbReference>
<evidence type="ECO:0000256" key="7">
    <source>
        <dbReference type="PIRSR" id="PIRSR606710-2"/>
    </source>
</evidence>
<proteinExistence type="inferred from homology"/>
<name>A0A2T5J731_9SPHI</name>
<keyword evidence="4" id="KW-0119">Carbohydrate metabolism</keyword>
<feature type="active site" description="Proton donor" evidence="6">
    <location>
        <position position="197"/>
    </location>
</feature>
<organism evidence="10 11">
    <name type="scientific">Mucilaginibacter yixingensis</name>
    <dbReference type="NCBI Taxonomy" id="1295612"/>
    <lineage>
        <taxon>Bacteria</taxon>
        <taxon>Pseudomonadati</taxon>
        <taxon>Bacteroidota</taxon>
        <taxon>Sphingobacteriia</taxon>
        <taxon>Sphingobacteriales</taxon>
        <taxon>Sphingobacteriaceae</taxon>
        <taxon>Mucilaginibacter</taxon>
    </lineage>
</organism>
<dbReference type="PANTHER" id="PTHR43772:SF2">
    <property type="entry name" value="PUTATIVE (AFU_ORTHOLOGUE AFUA_2G04480)-RELATED"/>
    <property type="match status" value="1"/>
</dbReference>
<sequence>MKKLTSLLALLASCTLSGFAQTDTTKAPAPVLPGVYADPNIAVFGNRFYIYPTTDGTEGWQSTYFTCWSSADLVQWKDEGKILDLPRDLTWAAARAWAPTIGTKNGKYYYYYAADTNIGVAVADKPTGPFKDPLGKPLIKRGMFKGQMIDPAVFTDDDGSSYLYWGNGSCHVVKLNEDMISYDSTKIVSFKPQDYNEGPFVIKRKGIYYLMWSEFDTRDPRYSVWYATSTSPLGPFVKAPGGPILKGRGVVKGAGHHSVVQVPGKDEWYIAYHRFKIPDGNGYNRETCISSLHFDDKGNILPVDVFEEIKPVEIKE</sequence>
<comment type="caution">
    <text evidence="10">The sequence shown here is derived from an EMBL/GenBank/DDBJ whole genome shotgun (WGS) entry which is preliminary data.</text>
</comment>
<keyword evidence="11" id="KW-1185">Reference proteome</keyword>
<accession>A0A2T5J731</accession>
<reference evidence="10 11" key="1">
    <citation type="submission" date="2018-04" db="EMBL/GenBank/DDBJ databases">
        <title>Genomic Encyclopedia of Archaeal and Bacterial Type Strains, Phase II (KMG-II): from individual species to whole genera.</title>
        <authorList>
            <person name="Goeker M."/>
        </authorList>
    </citation>
    <scope>NUCLEOTIDE SEQUENCE [LARGE SCALE GENOMIC DNA]</scope>
    <source>
        <strain evidence="10 11">DSM 26809</strain>
    </source>
</reference>
<dbReference type="Gene3D" id="2.115.10.20">
    <property type="entry name" value="Glycosyl hydrolase domain, family 43"/>
    <property type="match status" value="1"/>
</dbReference>
<dbReference type="GO" id="GO:0045493">
    <property type="term" value="P:xylan catabolic process"/>
    <property type="evidence" value="ECO:0007669"/>
    <property type="project" value="UniProtKB-KW"/>
</dbReference>
<gene>
    <name evidence="10" type="ORF">C8P68_10691</name>
</gene>
<dbReference type="OrthoDB" id="3308423at2"/>
<evidence type="ECO:0000256" key="9">
    <source>
        <dbReference type="SAM" id="SignalP"/>
    </source>
</evidence>
<dbReference type="Pfam" id="PF04616">
    <property type="entry name" value="Glyco_hydro_43"/>
    <property type="match status" value="1"/>
</dbReference>
<feature type="active site" description="Proton acceptor" evidence="6">
    <location>
        <position position="38"/>
    </location>
</feature>
<dbReference type="Proteomes" id="UP000244168">
    <property type="component" value="Unassembled WGS sequence"/>
</dbReference>
<dbReference type="EMBL" id="QAOQ01000006">
    <property type="protein sequence ID" value="PTQ94881.1"/>
    <property type="molecule type" value="Genomic_DNA"/>
</dbReference>
<dbReference type="PANTHER" id="PTHR43772">
    <property type="entry name" value="ENDO-1,4-BETA-XYLANASE"/>
    <property type="match status" value="1"/>
</dbReference>
<feature type="site" description="Important for catalytic activity, responsible for pKa modulation of the active site Glu and correct orientation of both the proton donor and substrate" evidence="7">
    <location>
        <position position="150"/>
    </location>
</feature>
<evidence type="ECO:0000313" key="11">
    <source>
        <dbReference type="Proteomes" id="UP000244168"/>
    </source>
</evidence>
<keyword evidence="9" id="KW-0732">Signal</keyword>
<evidence type="ECO:0000256" key="4">
    <source>
        <dbReference type="ARBA" id="ARBA00023277"/>
    </source>
</evidence>
<evidence type="ECO:0000256" key="1">
    <source>
        <dbReference type="ARBA" id="ARBA00009865"/>
    </source>
</evidence>
<keyword evidence="2" id="KW-0858">Xylan degradation</keyword>
<protein>
    <submittedName>
        <fullName evidence="10">Glycosyl hydrolase family 43</fullName>
    </submittedName>
</protein>
<dbReference type="InterPro" id="IPR052176">
    <property type="entry name" value="Glycosyl_Hydrlase_43_Enz"/>
</dbReference>
<dbReference type="CDD" id="cd09004">
    <property type="entry name" value="GH43_bXyl-like"/>
    <property type="match status" value="1"/>
</dbReference>
<keyword evidence="5 8" id="KW-0326">Glycosidase</keyword>
<evidence type="ECO:0000256" key="5">
    <source>
        <dbReference type="ARBA" id="ARBA00023295"/>
    </source>
</evidence>
<keyword evidence="3 8" id="KW-0378">Hydrolase</keyword>
<comment type="similarity">
    <text evidence="1 8">Belongs to the glycosyl hydrolase 43 family.</text>
</comment>
<evidence type="ECO:0000256" key="2">
    <source>
        <dbReference type="ARBA" id="ARBA00022651"/>
    </source>
</evidence>
<evidence type="ECO:0000313" key="10">
    <source>
        <dbReference type="EMBL" id="PTQ94881.1"/>
    </source>
</evidence>
<dbReference type="InterPro" id="IPR023296">
    <property type="entry name" value="Glyco_hydro_beta-prop_sf"/>
</dbReference>
<feature type="signal peptide" evidence="9">
    <location>
        <begin position="1"/>
        <end position="22"/>
    </location>
</feature>
<evidence type="ECO:0000256" key="6">
    <source>
        <dbReference type="PIRSR" id="PIRSR606710-1"/>
    </source>
</evidence>
<dbReference type="RefSeq" id="WP_107829605.1">
    <property type="nucleotide sequence ID" value="NZ_CP160205.1"/>
</dbReference>